<dbReference type="Gene3D" id="3.90.1210.10">
    <property type="entry name" value="Antifreeze-like/N-acetylneuraminic acid synthase C-terminal domain"/>
    <property type="match status" value="1"/>
</dbReference>
<evidence type="ECO:0000313" key="3">
    <source>
        <dbReference type="Proteomes" id="UP000602395"/>
    </source>
</evidence>
<gene>
    <name evidence="2" type="ORF">IDF66_16890</name>
</gene>
<reference evidence="2 3" key="1">
    <citation type="submission" date="2020-09" db="EMBL/GenBank/DDBJ databases">
        <title>Novel species in genus Gordonia.</title>
        <authorList>
            <person name="Zhang G."/>
        </authorList>
    </citation>
    <scope>NUCLEOTIDE SEQUENCE [LARGE SCALE GENOMIC DNA]</scope>
    <source>
        <strain evidence="2 3">ON-33</strain>
    </source>
</reference>
<keyword evidence="2" id="KW-0966">Cell projection</keyword>
<dbReference type="Proteomes" id="UP000602395">
    <property type="component" value="Unassembled WGS sequence"/>
</dbReference>
<dbReference type="Pfam" id="PF08666">
    <property type="entry name" value="SAF"/>
    <property type="match status" value="1"/>
</dbReference>
<name>A0ABR7WEP8_9ACTN</name>
<keyword evidence="2" id="KW-0282">Flagellum</keyword>
<organism evidence="2 3">
    <name type="scientific">Gordonia hankookensis</name>
    <dbReference type="NCBI Taxonomy" id="589403"/>
    <lineage>
        <taxon>Bacteria</taxon>
        <taxon>Bacillati</taxon>
        <taxon>Actinomycetota</taxon>
        <taxon>Actinomycetes</taxon>
        <taxon>Mycobacteriales</taxon>
        <taxon>Gordoniaceae</taxon>
        <taxon>Gordonia</taxon>
    </lineage>
</organism>
<proteinExistence type="predicted"/>
<feature type="domain" description="SAF" evidence="1">
    <location>
        <begin position="57"/>
        <end position="119"/>
    </location>
</feature>
<dbReference type="CDD" id="cd11614">
    <property type="entry name" value="SAF_CpaB_FlgA_like"/>
    <property type="match status" value="1"/>
</dbReference>
<evidence type="ECO:0000313" key="2">
    <source>
        <dbReference type="EMBL" id="MBD1321264.1"/>
    </source>
</evidence>
<dbReference type="InterPro" id="IPR013974">
    <property type="entry name" value="SAF"/>
</dbReference>
<comment type="caution">
    <text evidence="2">The sequence shown here is derived from an EMBL/GenBank/DDBJ whole genome shotgun (WGS) entry which is preliminary data.</text>
</comment>
<dbReference type="SMART" id="SM00858">
    <property type="entry name" value="SAF"/>
    <property type="match status" value="1"/>
</dbReference>
<evidence type="ECO:0000259" key="1">
    <source>
        <dbReference type="SMART" id="SM00858"/>
    </source>
</evidence>
<keyword evidence="3" id="KW-1185">Reference proteome</keyword>
<dbReference type="RefSeq" id="WP_190268054.1">
    <property type="nucleotide sequence ID" value="NZ_BAABAD010000005.1"/>
</dbReference>
<accession>A0ABR7WEP8</accession>
<sequence length="224" mass="23209">MHPMSRDRLSPRLVDRVRHALRPGWARSVMIRRGASVLLVVAAVTLTLFGHRGAEMRSVVVAARDLIPGESIVATDLTVREVPGGLIPAGTLRLTADGVGRTAVGPIGAGEMVTDSRLLSPRLPSRLTGDDDARLVPVRLSDESVATLLRTGDVVDVLTASAEKPEAAVLARAAVVALTSDKSAAGVLSGGATAGRPVLLAMDERAAHRVAAAALDAPITVVVH</sequence>
<protein>
    <submittedName>
        <fullName evidence="2">Flagellar biosynthesis protein FlgA</fullName>
    </submittedName>
</protein>
<keyword evidence="2" id="KW-0969">Cilium</keyword>
<dbReference type="EMBL" id="JACWMS010000003">
    <property type="protein sequence ID" value="MBD1321264.1"/>
    <property type="molecule type" value="Genomic_DNA"/>
</dbReference>